<evidence type="ECO:0000256" key="5">
    <source>
        <dbReference type="ARBA" id="ARBA00023242"/>
    </source>
</evidence>
<reference evidence="8" key="1">
    <citation type="journal article" date="2021" name="Nat. Commun.">
        <title>Genetic determinants of endophytism in the Arabidopsis root mycobiome.</title>
        <authorList>
            <person name="Mesny F."/>
            <person name="Miyauchi S."/>
            <person name="Thiergart T."/>
            <person name="Pickel B."/>
            <person name="Atanasova L."/>
            <person name="Karlsson M."/>
            <person name="Huettel B."/>
            <person name="Barry K.W."/>
            <person name="Haridas S."/>
            <person name="Chen C."/>
            <person name="Bauer D."/>
            <person name="Andreopoulos W."/>
            <person name="Pangilinan J."/>
            <person name="LaButti K."/>
            <person name="Riley R."/>
            <person name="Lipzen A."/>
            <person name="Clum A."/>
            <person name="Drula E."/>
            <person name="Henrissat B."/>
            <person name="Kohler A."/>
            <person name="Grigoriev I.V."/>
            <person name="Martin F.M."/>
            <person name="Hacquard S."/>
        </authorList>
    </citation>
    <scope>NUCLEOTIDE SEQUENCE</scope>
    <source>
        <strain evidence="8">MPI-CAGE-CH-0230</strain>
    </source>
</reference>
<dbReference type="GO" id="GO:0000981">
    <property type="term" value="F:DNA-binding transcription factor activity, RNA polymerase II-specific"/>
    <property type="evidence" value="ECO:0007669"/>
    <property type="project" value="TreeGrafter"/>
</dbReference>
<dbReference type="EMBL" id="JAGTJQ010000003">
    <property type="protein sequence ID" value="KAH7035495.1"/>
    <property type="molecule type" value="Genomic_DNA"/>
</dbReference>
<feature type="compositionally biased region" description="Polar residues" evidence="6">
    <location>
        <begin position="447"/>
        <end position="479"/>
    </location>
</feature>
<comment type="subcellular location">
    <subcellularLocation>
        <location evidence="1">Nucleus</location>
    </subcellularLocation>
</comment>
<dbReference type="Proteomes" id="UP000756346">
    <property type="component" value="Unassembled WGS sequence"/>
</dbReference>
<comment type="caution">
    <text evidence="8">The sequence shown here is derived from an EMBL/GenBank/DDBJ whole genome shotgun (WGS) entry which is preliminary data.</text>
</comment>
<dbReference type="GeneID" id="70187941"/>
<evidence type="ECO:0000313" key="9">
    <source>
        <dbReference type="Proteomes" id="UP000756346"/>
    </source>
</evidence>
<dbReference type="RefSeq" id="XP_046015588.1">
    <property type="nucleotide sequence ID" value="XM_046158395.1"/>
</dbReference>
<dbReference type="InterPro" id="IPR035965">
    <property type="entry name" value="PAS-like_dom_sf"/>
</dbReference>
<dbReference type="SMART" id="SM00091">
    <property type="entry name" value="PAS"/>
    <property type="match status" value="2"/>
</dbReference>
<dbReference type="PROSITE" id="PS50112">
    <property type="entry name" value="PAS"/>
    <property type="match status" value="1"/>
</dbReference>
<dbReference type="OrthoDB" id="411251at2759"/>
<feature type="compositionally biased region" description="Basic and acidic residues" evidence="6">
    <location>
        <begin position="484"/>
        <end position="494"/>
    </location>
</feature>
<proteinExistence type="predicted"/>
<dbReference type="InterPro" id="IPR000014">
    <property type="entry name" value="PAS"/>
</dbReference>
<dbReference type="GO" id="GO:0000977">
    <property type="term" value="F:RNA polymerase II transcription regulatory region sequence-specific DNA binding"/>
    <property type="evidence" value="ECO:0007669"/>
    <property type="project" value="TreeGrafter"/>
</dbReference>
<feature type="compositionally biased region" description="Basic and acidic residues" evidence="6">
    <location>
        <begin position="505"/>
        <end position="534"/>
    </location>
</feature>
<keyword evidence="2" id="KW-0805">Transcription regulation</keyword>
<keyword evidence="4" id="KW-0804">Transcription</keyword>
<dbReference type="SUPFAM" id="SSF55785">
    <property type="entry name" value="PYP-like sensor domain (PAS domain)"/>
    <property type="match status" value="1"/>
</dbReference>
<dbReference type="PANTHER" id="PTHR23043:SF17">
    <property type="entry name" value="PROTEIN SIMILAR"/>
    <property type="match status" value="1"/>
</dbReference>
<dbReference type="AlphaFoldDB" id="A0A9P8YCP5"/>
<sequence length="534" mass="59075">MEHTFITIHNLSPEANILFVSDSITDILGWRPHEVQGRSCFDYFHPDEVFLAQAIHNRGVLLDKAAVLNYARIISRSGEWINCECCFTIVHDVLVACTSVYRRSMKSERRAIEAPQIRRMFSSSSRDPRYNMLEHLSSKFTTPPAEREPRAAMILNRFTRTLSVMFSTPAIASIIGLEPDEIQHKSFYECIAPNCLPDAIRCLESAKANDSIAYMRFWFRDPRTEEDSGLPDGNGNSGTMEDESSSTSDDSDGGAPIDDPMEVDMGTTSDPDGRASGRRNRSRRRRLPHIELEAVISCTSDGLVVVLRKARPAIPTLQVPEAPPVYQNGLFAAPWGAEPIHPHDPPPMYTDYNANVAPGHVQQASNGLAAGGESQMHQFMQSIRDVAVFAWALVGINSNLAKYSQGTPGGEAQPEGYPSSSTDRSRSDYWSHGSGDEAAFTARPQRSDVSSMTSQYPSYGCSTEVSPYTSDDATMQQHTAARALTHDDGQEHINRPPAASMASGTRHEEDQRPRSHWGEEGTSRNVMDHSRGPE</sequence>
<evidence type="ECO:0000256" key="1">
    <source>
        <dbReference type="ARBA" id="ARBA00004123"/>
    </source>
</evidence>
<evidence type="ECO:0000259" key="7">
    <source>
        <dbReference type="PROSITE" id="PS50112"/>
    </source>
</evidence>
<feature type="compositionally biased region" description="Acidic residues" evidence="6">
    <location>
        <begin position="240"/>
        <end position="252"/>
    </location>
</feature>
<dbReference type="Gene3D" id="3.30.450.20">
    <property type="entry name" value="PAS domain"/>
    <property type="match status" value="1"/>
</dbReference>
<dbReference type="PANTHER" id="PTHR23043">
    <property type="entry name" value="HYPOXIA-INDUCIBLE FACTOR 1 ALPHA"/>
    <property type="match status" value="1"/>
</dbReference>
<evidence type="ECO:0000313" key="8">
    <source>
        <dbReference type="EMBL" id="KAH7035495.1"/>
    </source>
</evidence>
<evidence type="ECO:0000256" key="3">
    <source>
        <dbReference type="ARBA" id="ARBA00023125"/>
    </source>
</evidence>
<protein>
    <recommendedName>
        <fullName evidence="7">PAS domain-containing protein</fullName>
    </recommendedName>
</protein>
<keyword evidence="5" id="KW-0539">Nucleus</keyword>
<evidence type="ECO:0000256" key="4">
    <source>
        <dbReference type="ARBA" id="ARBA00023163"/>
    </source>
</evidence>
<feature type="region of interest" description="Disordered" evidence="6">
    <location>
        <begin position="224"/>
        <end position="283"/>
    </location>
</feature>
<organism evidence="8 9">
    <name type="scientific">Microdochium trichocladiopsis</name>
    <dbReference type="NCBI Taxonomy" id="1682393"/>
    <lineage>
        <taxon>Eukaryota</taxon>
        <taxon>Fungi</taxon>
        <taxon>Dikarya</taxon>
        <taxon>Ascomycota</taxon>
        <taxon>Pezizomycotina</taxon>
        <taxon>Sordariomycetes</taxon>
        <taxon>Xylariomycetidae</taxon>
        <taxon>Xylariales</taxon>
        <taxon>Microdochiaceae</taxon>
        <taxon>Microdochium</taxon>
    </lineage>
</organism>
<dbReference type="Pfam" id="PF08447">
    <property type="entry name" value="PAS_3"/>
    <property type="match status" value="1"/>
</dbReference>
<name>A0A9P8YCP5_9PEZI</name>
<dbReference type="InterPro" id="IPR013655">
    <property type="entry name" value="PAS_fold_3"/>
</dbReference>
<evidence type="ECO:0000256" key="6">
    <source>
        <dbReference type="SAM" id="MobiDB-lite"/>
    </source>
</evidence>
<keyword evidence="9" id="KW-1185">Reference proteome</keyword>
<dbReference type="CDD" id="cd00130">
    <property type="entry name" value="PAS"/>
    <property type="match status" value="1"/>
</dbReference>
<dbReference type="GO" id="GO:0005634">
    <property type="term" value="C:nucleus"/>
    <property type="evidence" value="ECO:0007669"/>
    <property type="project" value="UniProtKB-SubCell"/>
</dbReference>
<evidence type="ECO:0000256" key="2">
    <source>
        <dbReference type="ARBA" id="ARBA00023015"/>
    </source>
</evidence>
<feature type="domain" description="PAS" evidence="7">
    <location>
        <begin position="1"/>
        <end position="48"/>
    </location>
</feature>
<accession>A0A9P8YCP5</accession>
<feature type="region of interest" description="Disordered" evidence="6">
    <location>
        <begin position="405"/>
        <end position="534"/>
    </location>
</feature>
<keyword evidence="3" id="KW-0238">DNA-binding</keyword>
<gene>
    <name evidence="8" type="ORF">B0I36DRAFT_360849</name>
</gene>